<dbReference type="AlphaFoldDB" id="A0A6M0LK15"/>
<sequence>MSVTDKIYTMLVIIKPALTKVIPLSYLQKKKLQYVNWSTKRLNKVKLKAYDKSLYPHGVNLIGPIQDQTGLGQSCRLLANALDKADVPHSIIEHHITKNRDKIDHTFDSEIVDEQKYDINIFHINMHEFAYAFKHFGKKYWDYHYNIGYWLWELEEFPEEWVGCISVLDEIWTPSEFVSNSIRKVTDKPVRTIPYIIEAPIDSKYDRAYFNLPEDKFLYLMMYASDSMTERKNPIGALEAFKRAFDKDDESVGLVIKLNGNNQDDIDYISSFLDGYKNVYFMTDRLTKIEVNSLISDVDVFVSLHRAEGFGLVMAEAMLNGTPCIATNWSANTEFMNDEVACMVKYTKAALKEKIGPYKKGSVWAEPDIDSASGYMKKLYEDSEYRNRLTENARKYISDKLGENYVTSLIKEAIGRI</sequence>
<dbReference type="RefSeq" id="WP_090488718.1">
    <property type="nucleotide sequence ID" value="NZ_VTVE01000003.1"/>
</dbReference>
<gene>
    <name evidence="2" type="ORF">F0Q01_10435</name>
</gene>
<dbReference type="PANTHER" id="PTHR46656:SF3">
    <property type="entry name" value="PUTATIVE-RELATED"/>
    <property type="match status" value="1"/>
</dbReference>
<dbReference type="Pfam" id="PF00534">
    <property type="entry name" value="Glycos_transf_1"/>
    <property type="match status" value="1"/>
</dbReference>
<dbReference type="GO" id="GO:0016757">
    <property type="term" value="F:glycosyltransferase activity"/>
    <property type="evidence" value="ECO:0007669"/>
    <property type="project" value="InterPro"/>
</dbReference>
<evidence type="ECO:0000259" key="1">
    <source>
        <dbReference type="Pfam" id="PF00534"/>
    </source>
</evidence>
<evidence type="ECO:0000313" key="2">
    <source>
        <dbReference type="EMBL" id="NEX02293.1"/>
    </source>
</evidence>
<dbReference type="InterPro" id="IPR001296">
    <property type="entry name" value="Glyco_trans_1"/>
</dbReference>
<comment type="caution">
    <text evidence="2">The sequence shown here is derived from an EMBL/GenBank/DDBJ whole genome shotgun (WGS) entry which is preliminary data.</text>
</comment>
<protein>
    <submittedName>
        <fullName evidence="2">Glycosyltransferase family 4 protein</fullName>
    </submittedName>
</protein>
<dbReference type="CDD" id="cd03801">
    <property type="entry name" value="GT4_PimA-like"/>
    <property type="match status" value="1"/>
</dbReference>
<reference evidence="2 3" key="1">
    <citation type="submission" date="2019-09" db="EMBL/GenBank/DDBJ databases">
        <authorList>
            <person name="Pidcock S.E."/>
            <person name="Huws S.A."/>
        </authorList>
    </citation>
    <scope>NUCLEOTIDE SEQUENCE [LARGE SCALE GENOMIC DNA]</scope>
    <source>
        <strain evidence="2 3">MZ8</strain>
    </source>
</reference>
<proteinExistence type="predicted"/>
<dbReference type="EMBL" id="VTVE01000003">
    <property type="protein sequence ID" value="NEX02293.1"/>
    <property type="molecule type" value="Genomic_DNA"/>
</dbReference>
<keyword evidence="2" id="KW-0808">Transferase</keyword>
<dbReference type="PANTHER" id="PTHR46656">
    <property type="entry name" value="PUTATIVE-RELATED"/>
    <property type="match status" value="1"/>
</dbReference>
<dbReference type="Gene3D" id="3.40.50.2000">
    <property type="entry name" value="Glycogen Phosphorylase B"/>
    <property type="match status" value="1"/>
</dbReference>
<organism evidence="2 3">
    <name type="scientific">Pseudobutyrivibrio xylanivorans</name>
    <dbReference type="NCBI Taxonomy" id="185007"/>
    <lineage>
        <taxon>Bacteria</taxon>
        <taxon>Bacillati</taxon>
        <taxon>Bacillota</taxon>
        <taxon>Clostridia</taxon>
        <taxon>Lachnospirales</taxon>
        <taxon>Lachnospiraceae</taxon>
        <taxon>Pseudobutyrivibrio</taxon>
    </lineage>
</organism>
<dbReference type="Proteomes" id="UP000473091">
    <property type="component" value="Unassembled WGS sequence"/>
</dbReference>
<feature type="domain" description="Glycosyl transferase family 1" evidence="1">
    <location>
        <begin position="225"/>
        <end position="395"/>
    </location>
</feature>
<reference evidence="2 3" key="2">
    <citation type="submission" date="2020-03" db="EMBL/GenBank/DDBJ databases">
        <title>Investigating the evolutionary divergence of the Butyrivibrio group.</title>
        <authorList>
            <person name="Skvortsov T."/>
            <person name="Santos F.G."/>
            <person name="Ting K.S."/>
            <person name="Creevey C.J."/>
        </authorList>
    </citation>
    <scope>NUCLEOTIDE SEQUENCE [LARGE SCALE GENOMIC DNA]</scope>
    <source>
        <strain evidence="2 3">MZ8</strain>
    </source>
</reference>
<name>A0A6M0LK15_PSEXY</name>
<dbReference type="SUPFAM" id="SSF53756">
    <property type="entry name" value="UDP-Glycosyltransferase/glycogen phosphorylase"/>
    <property type="match status" value="1"/>
</dbReference>
<evidence type="ECO:0000313" key="3">
    <source>
        <dbReference type="Proteomes" id="UP000473091"/>
    </source>
</evidence>
<accession>A0A6M0LK15</accession>